<proteinExistence type="predicted"/>
<keyword evidence="1" id="KW-0812">Transmembrane</keyword>
<sequence>MGVREYDYIRGNTALAPERKVKELDKKRDLQRKERERKAHQKRKSLLVSGLTIATVMFALGATTLYLDGKIHALQKELLILEGNMKEEEDVNAAINVDMLKFASFDKIKSTAENELGMVYPSSESTISIDMSKEYFSHLKNEESKKSGLLQKIIAAFN</sequence>
<dbReference type="Proteomes" id="UP000767334">
    <property type="component" value="Unassembled WGS sequence"/>
</dbReference>
<reference evidence="2 3" key="1">
    <citation type="journal article" date="2021" name="Sci. Rep.">
        <title>The distribution of antibiotic resistance genes in chicken gut microbiota commensals.</title>
        <authorList>
            <person name="Juricova H."/>
            <person name="Matiasovicova J."/>
            <person name="Kubasova T."/>
            <person name="Cejkova D."/>
            <person name="Rychlik I."/>
        </authorList>
    </citation>
    <scope>NUCLEOTIDE SEQUENCE [LARGE SCALE GENOMIC DNA]</scope>
    <source>
        <strain evidence="2 3">An435</strain>
    </source>
</reference>
<keyword evidence="1" id="KW-1133">Transmembrane helix</keyword>
<organism evidence="2 3">
    <name type="scientific">Clostridium saudiense</name>
    <dbReference type="NCBI Taxonomy" id="1414720"/>
    <lineage>
        <taxon>Bacteria</taxon>
        <taxon>Bacillati</taxon>
        <taxon>Bacillota</taxon>
        <taxon>Clostridia</taxon>
        <taxon>Eubacteriales</taxon>
        <taxon>Clostridiaceae</taxon>
        <taxon>Clostridium</taxon>
    </lineage>
</organism>
<accession>A0ABS2FJE7</accession>
<evidence type="ECO:0000313" key="2">
    <source>
        <dbReference type="EMBL" id="MBM6820117.1"/>
    </source>
</evidence>
<evidence type="ECO:0008006" key="4">
    <source>
        <dbReference type="Google" id="ProtNLM"/>
    </source>
</evidence>
<dbReference type="RefSeq" id="WP_133016568.1">
    <property type="nucleotide sequence ID" value="NZ_JACJLL010000085.1"/>
</dbReference>
<dbReference type="EMBL" id="JACJLL010000085">
    <property type="protein sequence ID" value="MBM6820117.1"/>
    <property type="molecule type" value="Genomic_DNA"/>
</dbReference>
<evidence type="ECO:0000313" key="3">
    <source>
        <dbReference type="Proteomes" id="UP000767334"/>
    </source>
</evidence>
<feature type="transmembrane region" description="Helical" evidence="1">
    <location>
        <begin position="45"/>
        <end position="67"/>
    </location>
</feature>
<gene>
    <name evidence="2" type="ORF">H6A19_12350</name>
</gene>
<name>A0ABS2FJE7_9CLOT</name>
<protein>
    <recommendedName>
        <fullName evidence="4">Cell division protein FtsL</fullName>
    </recommendedName>
</protein>
<keyword evidence="3" id="KW-1185">Reference proteome</keyword>
<evidence type="ECO:0000256" key="1">
    <source>
        <dbReference type="SAM" id="Phobius"/>
    </source>
</evidence>
<comment type="caution">
    <text evidence="2">The sequence shown here is derived from an EMBL/GenBank/DDBJ whole genome shotgun (WGS) entry which is preliminary data.</text>
</comment>
<keyword evidence="1" id="KW-0472">Membrane</keyword>